<proteinExistence type="predicted"/>
<organism evidence="1">
    <name type="scientific">viral metagenome</name>
    <dbReference type="NCBI Taxonomy" id="1070528"/>
    <lineage>
        <taxon>unclassified sequences</taxon>
        <taxon>metagenomes</taxon>
        <taxon>organismal metagenomes</taxon>
    </lineage>
</organism>
<dbReference type="EMBL" id="MN739179">
    <property type="protein sequence ID" value="QHS92425.1"/>
    <property type="molecule type" value="Genomic_DNA"/>
</dbReference>
<accession>A0A6C0BJ97</accession>
<reference evidence="1" key="1">
    <citation type="journal article" date="2020" name="Nature">
        <title>Giant virus diversity and host interactions through global metagenomics.</title>
        <authorList>
            <person name="Schulz F."/>
            <person name="Roux S."/>
            <person name="Paez-Espino D."/>
            <person name="Jungbluth S."/>
            <person name="Walsh D.A."/>
            <person name="Denef V.J."/>
            <person name="McMahon K.D."/>
            <person name="Konstantinidis K.T."/>
            <person name="Eloe-Fadrosh E.A."/>
            <person name="Kyrpides N.C."/>
            <person name="Woyke T."/>
        </authorList>
    </citation>
    <scope>NUCLEOTIDE SEQUENCE</scope>
    <source>
        <strain evidence="1">GVMAG-M-3300014204-73</strain>
    </source>
</reference>
<protein>
    <submittedName>
        <fullName evidence="1">Uncharacterized protein</fullName>
    </submittedName>
</protein>
<dbReference type="AlphaFoldDB" id="A0A6C0BJ97"/>
<evidence type="ECO:0000313" key="1">
    <source>
        <dbReference type="EMBL" id="QHS92425.1"/>
    </source>
</evidence>
<name>A0A6C0BJ97_9ZZZZ</name>
<sequence>MIHSKFDNTATYNKSNMDVDKKNDGHFTTPWVQQLAAAIPFDVWNMAAEWQPCCITDTNQGVLHLSLWLDQSFEPCINDSWQELRRPWSMEGICHMHGSPQLQVPSCLIGTYGQICLSVDPLTQEVEIHSQWIPTDHDGSLLGVRYNDNTIDAIYLQLIM</sequence>